<dbReference type="Proteomes" id="UP000019197">
    <property type="component" value="Unassembled WGS sequence"/>
</dbReference>
<sequence>MTEFQHGFMVAVALLQHLSDQPIIAADILSEAGFQNLDCSELDEYDKSALRIINNEIGIKLLGLEL</sequence>
<accession>W1J9I2</accession>
<reference evidence="1 2" key="1">
    <citation type="submission" date="2013-11" db="EMBL/GenBank/DDBJ databases">
        <title>Draft genome sequence and annotation of the entomopathogenic bacterium, Xenorhabdus cabanillasi strain JM26.</title>
        <authorList>
            <person name="Gualtieri M."/>
            <person name="Ogier J.C."/>
            <person name="Pages S."/>
            <person name="Givaudan A."/>
            <person name="Gaudriault S."/>
        </authorList>
    </citation>
    <scope>NUCLEOTIDE SEQUENCE [LARGE SCALE GENOMIC DNA]</scope>
    <source>
        <strain evidence="1 2">JM26</strain>
    </source>
</reference>
<gene>
    <name evidence="1" type="ORF">XCR1_4330002</name>
</gene>
<dbReference type="RefSeq" id="WP_038267250.1">
    <property type="nucleotide sequence ID" value="NZ_CAWLVK010000372.1"/>
</dbReference>
<dbReference type="OrthoDB" id="6999647at2"/>
<comment type="caution">
    <text evidence="1">The sequence shown here is derived from an EMBL/GenBank/DDBJ whole genome shotgun (WGS) entry which is preliminary data.</text>
</comment>
<protein>
    <submittedName>
        <fullName evidence="1">Uncharacterized protein</fullName>
    </submittedName>
</protein>
<dbReference type="AlphaFoldDB" id="W1J9I2"/>
<name>W1J9I2_9GAMM</name>
<proteinExistence type="predicted"/>
<dbReference type="EMBL" id="CBXE010000372">
    <property type="protein sequence ID" value="CDL86678.1"/>
    <property type="molecule type" value="Genomic_DNA"/>
</dbReference>
<organism evidence="1 2">
    <name type="scientific">Xenorhabdus cabanillasii JM26</name>
    <dbReference type="NCBI Taxonomy" id="1427517"/>
    <lineage>
        <taxon>Bacteria</taxon>
        <taxon>Pseudomonadati</taxon>
        <taxon>Pseudomonadota</taxon>
        <taxon>Gammaproteobacteria</taxon>
        <taxon>Enterobacterales</taxon>
        <taxon>Morganellaceae</taxon>
        <taxon>Xenorhabdus</taxon>
    </lineage>
</organism>
<evidence type="ECO:0000313" key="2">
    <source>
        <dbReference type="Proteomes" id="UP000019197"/>
    </source>
</evidence>
<evidence type="ECO:0000313" key="1">
    <source>
        <dbReference type="EMBL" id="CDL86678.1"/>
    </source>
</evidence>